<feature type="repeat" description="TPR" evidence="3">
    <location>
        <begin position="268"/>
        <end position="301"/>
    </location>
</feature>
<feature type="repeat" description="TPR" evidence="3">
    <location>
        <begin position="200"/>
        <end position="233"/>
    </location>
</feature>
<evidence type="ECO:0000256" key="5">
    <source>
        <dbReference type="SAM" id="Phobius"/>
    </source>
</evidence>
<accession>A0A953M120</accession>
<evidence type="ECO:0000256" key="4">
    <source>
        <dbReference type="SAM" id="MobiDB-lite"/>
    </source>
</evidence>
<dbReference type="Gene3D" id="1.25.40.10">
    <property type="entry name" value="Tetratricopeptide repeat domain"/>
    <property type="match status" value="1"/>
</dbReference>
<feature type="region of interest" description="Disordered" evidence="4">
    <location>
        <begin position="71"/>
        <end position="197"/>
    </location>
</feature>
<gene>
    <name evidence="6" type="ORF">K8I29_07035</name>
</gene>
<evidence type="ECO:0000313" key="6">
    <source>
        <dbReference type="EMBL" id="MBZ0155955.1"/>
    </source>
</evidence>
<sequence length="385" mass="41924">MSLLADLLSKVKSTGGKRDVPPDLREVVAKSVRSAAFRKKIIVLSLAALLAVGSGFGAVYLLEIYVKPTVKPPVEPKDGQKTAVRSTATVPPPPGKEYSPISSPVPASAFSAASPPSPAPSPAPRAEKSTKPEPGAGKGTPAGKSLSPKKSLKERPENVISTRQGIVRKSAPRKEREAVAPEATPVPTRQQPSREELAGRDVSLYSARTCEARGDYQQALAHYRKALEIDPESYLVMNNIASVLIRLGSYEESMQYSRRALAARQNYVPSLVNLGVASIRLDNMTEGESYLSKALSIEPSHRHALLNLALLHEKTKEYDKASRSFLRLSEMGDMQGHLGRARIAEKRGQRAEAVRFYREILALNDLDTKTRKMINERLQVLGDGS</sequence>
<proteinExistence type="predicted"/>
<dbReference type="EMBL" id="JAIOIV010000058">
    <property type="protein sequence ID" value="MBZ0155955.1"/>
    <property type="molecule type" value="Genomic_DNA"/>
</dbReference>
<evidence type="ECO:0000256" key="2">
    <source>
        <dbReference type="ARBA" id="ARBA00022803"/>
    </source>
</evidence>
<dbReference type="SUPFAM" id="SSF48452">
    <property type="entry name" value="TPR-like"/>
    <property type="match status" value="1"/>
</dbReference>
<dbReference type="Proteomes" id="UP000705867">
    <property type="component" value="Unassembled WGS sequence"/>
</dbReference>
<name>A0A953M120_9BACT</name>
<evidence type="ECO:0000256" key="1">
    <source>
        <dbReference type="ARBA" id="ARBA00022737"/>
    </source>
</evidence>
<dbReference type="PANTHER" id="PTHR44858">
    <property type="entry name" value="TETRATRICOPEPTIDE REPEAT PROTEIN 6"/>
    <property type="match status" value="1"/>
</dbReference>
<feature type="transmembrane region" description="Helical" evidence="5">
    <location>
        <begin position="41"/>
        <end position="62"/>
    </location>
</feature>
<evidence type="ECO:0000256" key="3">
    <source>
        <dbReference type="PROSITE-ProRule" id="PRU00339"/>
    </source>
</evidence>
<dbReference type="AlphaFoldDB" id="A0A953M120"/>
<keyword evidence="2 3" id="KW-0802">TPR repeat</keyword>
<comment type="caution">
    <text evidence="6">The sequence shown here is derived from an EMBL/GenBank/DDBJ whole genome shotgun (WGS) entry which is preliminary data.</text>
</comment>
<dbReference type="InterPro" id="IPR011990">
    <property type="entry name" value="TPR-like_helical_dom_sf"/>
</dbReference>
<dbReference type="Pfam" id="PF13181">
    <property type="entry name" value="TPR_8"/>
    <property type="match status" value="1"/>
</dbReference>
<organism evidence="6 7">
    <name type="scientific">Candidatus Nitrobium versatile</name>
    <dbReference type="NCBI Taxonomy" id="2884831"/>
    <lineage>
        <taxon>Bacteria</taxon>
        <taxon>Pseudomonadati</taxon>
        <taxon>Nitrospirota</taxon>
        <taxon>Nitrospiria</taxon>
        <taxon>Nitrospirales</taxon>
        <taxon>Nitrospiraceae</taxon>
        <taxon>Candidatus Nitrobium</taxon>
    </lineage>
</organism>
<keyword evidence="5" id="KW-0812">Transmembrane</keyword>
<keyword evidence="5" id="KW-0472">Membrane</keyword>
<protein>
    <submittedName>
        <fullName evidence="6">Tetratricopeptide repeat protein</fullName>
    </submittedName>
</protein>
<dbReference type="PROSITE" id="PS50005">
    <property type="entry name" value="TPR"/>
    <property type="match status" value="2"/>
</dbReference>
<dbReference type="Pfam" id="PF14559">
    <property type="entry name" value="TPR_19"/>
    <property type="match status" value="1"/>
</dbReference>
<dbReference type="PANTHER" id="PTHR44858:SF1">
    <property type="entry name" value="UDP-N-ACETYLGLUCOSAMINE--PEPTIDE N-ACETYLGLUCOSAMINYLTRANSFERASE SPINDLY-RELATED"/>
    <property type="match status" value="1"/>
</dbReference>
<feature type="compositionally biased region" description="Low complexity" evidence="4">
    <location>
        <begin position="99"/>
        <end position="114"/>
    </location>
</feature>
<keyword evidence="1" id="KW-0677">Repeat</keyword>
<evidence type="ECO:0000313" key="7">
    <source>
        <dbReference type="Proteomes" id="UP000705867"/>
    </source>
</evidence>
<dbReference type="InterPro" id="IPR050498">
    <property type="entry name" value="Ycf3"/>
</dbReference>
<dbReference type="InterPro" id="IPR019734">
    <property type="entry name" value="TPR_rpt"/>
</dbReference>
<keyword evidence="5" id="KW-1133">Transmembrane helix</keyword>
<reference evidence="6" key="1">
    <citation type="journal article" date="2021" name="bioRxiv">
        <title>Unraveling nitrogen, sulfur and carbon metabolic pathways and microbial community transcriptional responses to substrate deprivation and toxicity stresses in a bioreactor mimicking anoxic brackish coastal sediment conditions.</title>
        <authorList>
            <person name="Martins P.D."/>
            <person name="Echeveste M.J."/>
            <person name="Arshad A."/>
            <person name="Kurth J."/>
            <person name="Ouboter H."/>
            <person name="Jetten M.S.M."/>
            <person name="Welte C.U."/>
        </authorList>
    </citation>
    <scope>NUCLEOTIDE SEQUENCE</scope>
    <source>
        <strain evidence="6">MAG_39</strain>
    </source>
</reference>
<dbReference type="SMART" id="SM00028">
    <property type="entry name" value="TPR"/>
    <property type="match status" value="5"/>
</dbReference>
<reference evidence="6" key="2">
    <citation type="submission" date="2021-08" db="EMBL/GenBank/DDBJ databases">
        <authorList>
            <person name="Dalcin Martins P."/>
        </authorList>
    </citation>
    <scope>NUCLEOTIDE SEQUENCE</scope>
    <source>
        <strain evidence="6">MAG_39</strain>
    </source>
</reference>